<evidence type="ECO:0000313" key="2">
    <source>
        <dbReference type="Proteomes" id="UP001151081"/>
    </source>
</evidence>
<dbReference type="RefSeq" id="WP_272459864.1">
    <property type="nucleotide sequence ID" value="NZ_JAGTJJ010000080.1"/>
</dbReference>
<sequence>MLGVQIDSEQKENRVEADAGLPSNHCVLIVEPEPLHVDDAAPVWRVSVDVVLRDPALGNEVLTATLPAVIIGPILHKRQVTAIARYPAPVARWVWRFESDAGRARARVWLHPGESVRAECGIAVLPARLLSLGVRP</sequence>
<comment type="caution">
    <text evidence="1">The sequence shown here is derived from an EMBL/GenBank/DDBJ whole genome shotgun (WGS) entry which is preliminary data.</text>
</comment>
<dbReference type="EMBL" id="JAGTJJ010000080">
    <property type="protein sequence ID" value="MDC3988679.1"/>
    <property type="molecule type" value="Genomic_DNA"/>
</dbReference>
<organism evidence="1 2">
    <name type="scientific">Polyangium jinanense</name>
    <dbReference type="NCBI Taxonomy" id="2829994"/>
    <lineage>
        <taxon>Bacteria</taxon>
        <taxon>Pseudomonadati</taxon>
        <taxon>Myxococcota</taxon>
        <taxon>Polyangia</taxon>
        <taxon>Polyangiales</taxon>
        <taxon>Polyangiaceae</taxon>
        <taxon>Polyangium</taxon>
    </lineage>
</organism>
<dbReference type="Proteomes" id="UP001151081">
    <property type="component" value="Unassembled WGS sequence"/>
</dbReference>
<dbReference type="AlphaFoldDB" id="A0A9X3XE33"/>
<keyword evidence="2" id="KW-1185">Reference proteome</keyword>
<name>A0A9X3XE33_9BACT</name>
<accession>A0A9X3XE33</accession>
<protein>
    <submittedName>
        <fullName evidence="1">Uncharacterized protein</fullName>
    </submittedName>
</protein>
<gene>
    <name evidence="1" type="ORF">KEG57_49900</name>
</gene>
<reference evidence="1 2" key="1">
    <citation type="submission" date="2021-04" db="EMBL/GenBank/DDBJ databases">
        <title>Genome analysis of Polyangium sp.</title>
        <authorList>
            <person name="Li Y."/>
            <person name="Wang J."/>
        </authorList>
    </citation>
    <scope>NUCLEOTIDE SEQUENCE [LARGE SCALE GENOMIC DNA]</scope>
    <source>
        <strain evidence="1 2">SDU14</strain>
    </source>
</reference>
<proteinExistence type="predicted"/>
<evidence type="ECO:0000313" key="1">
    <source>
        <dbReference type="EMBL" id="MDC3988679.1"/>
    </source>
</evidence>